<keyword evidence="5 8" id="KW-0472">Membrane</keyword>
<evidence type="ECO:0000256" key="7">
    <source>
        <dbReference type="ARBA" id="ARBA00023224"/>
    </source>
</evidence>
<dbReference type="RefSeq" id="XP_050500335.1">
    <property type="nucleotide sequence ID" value="XM_050644378.1"/>
</dbReference>
<keyword evidence="10" id="KW-1185">Reference proteome</keyword>
<evidence type="ECO:0000256" key="6">
    <source>
        <dbReference type="ARBA" id="ARBA00023170"/>
    </source>
</evidence>
<keyword evidence="7 8" id="KW-0807">Transducer</keyword>
<dbReference type="EnsemblMetazoa" id="XM_050644378.1">
    <property type="protein sequence ID" value="XP_050500335.1"/>
    <property type="gene ID" value="LOC126880498"/>
</dbReference>
<protein>
    <recommendedName>
        <fullName evidence="8">Gustatory receptor</fullName>
    </recommendedName>
</protein>
<comment type="similarity">
    <text evidence="8">Belongs to the insect chemoreceptor superfamily. Gustatory receptor (GR) family.</text>
</comment>
<comment type="function">
    <text evidence="8">Gustatory receptor which mediates acceptance or avoidance behavior, depending on its substrates.</text>
</comment>
<evidence type="ECO:0000313" key="10">
    <source>
        <dbReference type="Proteomes" id="UP001652700"/>
    </source>
</evidence>
<keyword evidence="2 8" id="KW-1003">Cell membrane</keyword>
<keyword evidence="4 8" id="KW-1133">Transmembrane helix</keyword>
<organism evidence="9 10">
    <name type="scientific">Diabrotica virgifera virgifera</name>
    <name type="common">western corn rootworm</name>
    <dbReference type="NCBI Taxonomy" id="50390"/>
    <lineage>
        <taxon>Eukaryota</taxon>
        <taxon>Metazoa</taxon>
        <taxon>Ecdysozoa</taxon>
        <taxon>Arthropoda</taxon>
        <taxon>Hexapoda</taxon>
        <taxon>Insecta</taxon>
        <taxon>Pterygota</taxon>
        <taxon>Neoptera</taxon>
        <taxon>Endopterygota</taxon>
        <taxon>Coleoptera</taxon>
        <taxon>Polyphaga</taxon>
        <taxon>Cucujiformia</taxon>
        <taxon>Chrysomeloidea</taxon>
        <taxon>Chrysomelidae</taxon>
        <taxon>Galerucinae</taxon>
        <taxon>Diabroticina</taxon>
        <taxon>Diabroticites</taxon>
        <taxon>Diabrotica</taxon>
    </lineage>
</organism>
<dbReference type="Proteomes" id="UP001652700">
    <property type="component" value="Unplaced"/>
</dbReference>
<feature type="transmembrane region" description="Helical" evidence="8">
    <location>
        <begin position="270"/>
        <end position="288"/>
    </location>
</feature>
<feature type="transmembrane region" description="Helical" evidence="8">
    <location>
        <begin position="79"/>
        <end position="99"/>
    </location>
</feature>
<dbReference type="PANTHER" id="PTHR21143">
    <property type="entry name" value="INVERTEBRATE GUSTATORY RECEPTOR"/>
    <property type="match status" value="1"/>
</dbReference>
<evidence type="ECO:0000256" key="2">
    <source>
        <dbReference type="ARBA" id="ARBA00022475"/>
    </source>
</evidence>
<feature type="transmembrane region" description="Helical" evidence="8">
    <location>
        <begin position="39"/>
        <end position="58"/>
    </location>
</feature>
<keyword evidence="6 8" id="KW-0675">Receptor</keyword>
<evidence type="ECO:0000256" key="4">
    <source>
        <dbReference type="ARBA" id="ARBA00022989"/>
    </source>
</evidence>
<keyword evidence="3 8" id="KW-0812">Transmembrane</keyword>
<feature type="transmembrane region" description="Helical" evidence="8">
    <location>
        <begin position="155"/>
        <end position="173"/>
    </location>
</feature>
<evidence type="ECO:0000256" key="1">
    <source>
        <dbReference type="ARBA" id="ARBA00004651"/>
    </source>
</evidence>
<feature type="transmembrane region" description="Helical" evidence="8">
    <location>
        <begin position="131"/>
        <end position="150"/>
    </location>
</feature>
<dbReference type="GeneID" id="126880498"/>
<dbReference type="InterPro" id="IPR013604">
    <property type="entry name" value="7TM_chemorcpt"/>
</dbReference>
<reference evidence="9" key="1">
    <citation type="submission" date="2025-05" db="UniProtKB">
        <authorList>
            <consortium name="EnsemblMetazoa"/>
        </authorList>
    </citation>
    <scope>IDENTIFICATION</scope>
</reference>
<accession>A0ABM5JQW7</accession>
<evidence type="ECO:0000313" key="9">
    <source>
        <dbReference type="EnsemblMetazoa" id="XP_050500335.1"/>
    </source>
</evidence>
<comment type="subcellular location">
    <subcellularLocation>
        <location evidence="1 8">Cell membrane</location>
        <topology evidence="1 8">Multi-pass membrane protein</topology>
    </subcellularLocation>
</comment>
<evidence type="ECO:0000256" key="5">
    <source>
        <dbReference type="ARBA" id="ARBA00023136"/>
    </source>
</evidence>
<feature type="transmembrane region" description="Helical" evidence="8">
    <location>
        <begin position="229"/>
        <end position="249"/>
    </location>
</feature>
<sequence>MFPNTKNFYLPITLSISLQLAAVVPPYDFKNQKLKQSNLFKGYSIFLSCLVIATSVIFGRERFLVFLAQHSTPMKILDLLNEFFGIVMFLVTTLGANFWNTNEWCTLYQKLSNVPKTNICKNKGCLTTNTVFVLSTIFVGISQGVFYYVWGSTTVLVYVSYSVHYYIGMLLSFEIHEVTKSITKSYYFINKSLSDLQIKGIECHKVKILKLVEEQYQELFQIVNHFNNVFGWSILTVLFNNGILLLSTITFMTSIGQTKIDLSENDMRGLYIANAVFTCVWPVIIIFSCDFTKNEAQKILINCSSLHKTMLLPEEVLALNSFENKVYTNLPKFTAAGFFEITRNTLLQFISSLTSYLIILIQLR</sequence>
<evidence type="ECO:0000256" key="8">
    <source>
        <dbReference type="RuleBase" id="RU363108"/>
    </source>
</evidence>
<name>A0ABM5JQW7_DIAVI</name>
<dbReference type="Pfam" id="PF08395">
    <property type="entry name" value="7tm_7"/>
    <property type="match status" value="1"/>
</dbReference>
<comment type="caution">
    <text evidence="8">Lacks conserved residue(s) required for the propagation of feature annotation.</text>
</comment>
<evidence type="ECO:0000256" key="3">
    <source>
        <dbReference type="ARBA" id="ARBA00022692"/>
    </source>
</evidence>
<dbReference type="PANTHER" id="PTHR21143:SF104">
    <property type="entry name" value="GUSTATORY RECEPTOR 8A-RELATED"/>
    <property type="match status" value="1"/>
</dbReference>
<proteinExistence type="inferred from homology"/>